<accession>A0A1R1XLD4</accession>
<gene>
    <name evidence="1" type="ORF">AYI70_g7274</name>
</gene>
<dbReference type="AlphaFoldDB" id="A0A1R1XLD4"/>
<protein>
    <submittedName>
        <fullName evidence="1">Uncharacterized protein</fullName>
    </submittedName>
</protein>
<dbReference type="EMBL" id="LSSN01002684">
    <property type="protein sequence ID" value="OMJ15430.1"/>
    <property type="molecule type" value="Genomic_DNA"/>
</dbReference>
<proteinExistence type="predicted"/>
<evidence type="ECO:0000313" key="2">
    <source>
        <dbReference type="Proteomes" id="UP000187283"/>
    </source>
</evidence>
<sequence length="75" mass="8363">MEEIPQTIEEAKNIVTEVAHDGKADVSLAKASIAQIKEYPDQQKQPNQPQPKKACVLESNFNIQQGFQNGQDKNI</sequence>
<name>A0A1R1XLD4_9FUNG</name>
<comment type="caution">
    <text evidence="1">The sequence shown here is derived from an EMBL/GenBank/DDBJ whole genome shotgun (WGS) entry which is preliminary data.</text>
</comment>
<organism evidence="1 2">
    <name type="scientific">Smittium culicis</name>
    <dbReference type="NCBI Taxonomy" id="133412"/>
    <lineage>
        <taxon>Eukaryota</taxon>
        <taxon>Fungi</taxon>
        <taxon>Fungi incertae sedis</taxon>
        <taxon>Zoopagomycota</taxon>
        <taxon>Kickxellomycotina</taxon>
        <taxon>Harpellomycetes</taxon>
        <taxon>Harpellales</taxon>
        <taxon>Legeriomycetaceae</taxon>
        <taxon>Smittium</taxon>
    </lineage>
</organism>
<reference evidence="1 2" key="1">
    <citation type="submission" date="2017-01" db="EMBL/GenBank/DDBJ databases">
        <authorList>
            <person name="Mah S.A."/>
            <person name="Swanson W.J."/>
            <person name="Moy G.W."/>
            <person name="Vacquier V.D."/>
        </authorList>
    </citation>
    <scope>NUCLEOTIDE SEQUENCE [LARGE SCALE GENOMIC DNA]</scope>
    <source>
        <strain evidence="1 2">GSMNP</strain>
    </source>
</reference>
<keyword evidence="2" id="KW-1185">Reference proteome</keyword>
<evidence type="ECO:0000313" key="1">
    <source>
        <dbReference type="EMBL" id="OMJ15430.1"/>
    </source>
</evidence>
<dbReference type="Proteomes" id="UP000187283">
    <property type="component" value="Unassembled WGS sequence"/>
</dbReference>